<feature type="region of interest" description="Disordered" evidence="1">
    <location>
        <begin position="132"/>
        <end position="196"/>
    </location>
</feature>
<protein>
    <submittedName>
        <fullName evidence="2">Uncharacterized protein</fullName>
    </submittedName>
</protein>
<feature type="non-terminal residue" evidence="2">
    <location>
        <position position="213"/>
    </location>
</feature>
<evidence type="ECO:0000313" key="3">
    <source>
        <dbReference type="Proteomes" id="UP000053477"/>
    </source>
</evidence>
<reference evidence="2 3" key="1">
    <citation type="submission" date="2015-04" db="EMBL/GenBank/DDBJ databases">
        <title>Complete genome sequence of Schizopora paradoxa KUC8140, a cosmopolitan wood degrader in East Asia.</title>
        <authorList>
            <consortium name="DOE Joint Genome Institute"/>
            <person name="Min B."/>
            <person name="Park H."/>
            <person name="Jang Y."/>
            <person name="Kim J.-J."/>
            <person name="Kim K.H."/>
            <person name="Pangilinan J."/>
            <person name="Lipzen A."/>
            <person name="Riley R."/>
            <person name="Grigoriev I.V."/>
            <person name="Spatafora J.W."/>
            <person name="Choi I.-G."/>
        </authorList>
    </citation>
    <scope>NUCLEOTIDE SEQUENCE [LARGE SCALE GENOMIC DNA]</scope>
    <source>
        <strain evidence="2 3">KUC8140</strain>
    </source>
</reference>
<organism evidence="2 3">
    <name type="scientific">Schizopora paradoxa</name>
    <dbReference type="NCBI Taxonomy" id="27342"/>
    <lineage>
        <taxon>Eukaryota</taxon>
        <taxon>Fungi</taxon>
        <taxon>Dikarya</taxon>
        <taxon>Basidiomycota</taxon>
        <taxon>Agaricomycotina</taxon>
        <taxon>Agaricomycetes</taxon>
        <taxon>Hymenochaetales</taxon>
        <taxon>Schizoporaceae</taxon>
        <taxon>Schizopora</taxon>
    </lineage>
</organism>
<dbReference type="InParanoid" id="A0A0H2QXT1"/>
<feature type="compositionally biased region" description="Polar residues" evidence="1">
    <location>
        <begin position="134"/>
        <end position="143"/>
    </location>
</feature>
<sequence length="213" mass="23698">MHDCSRFLQFTTPLRTGSSWAAVQIEERGRSVSASAIPSSCLRPSSQTFVVAVHHFILEMWSSSYFPQIMPDRNDAVRDNLKLTIGGLVKVAVRLVDVLEDQARHNRAFVEPVREQEDCEVDRIAANVAGMNIGRNSTRSPRNQGRRDAVQQNFDIKPPRKGAPPPLDFSPPRCSSQAHPSKALSHPLIAEERDPEERHYAIFCGTDVGVVGD</sequence>
<dbReference type="Proteomes" id="UP000053477">
    <property type="component" value="Unassembled WGS sequence"/>
</dbReference>
<name>A0A0H2QXT1_9AGAM</name>
<evidence type="ECO:0000256" key="1">
    <source>
        <dbReference type="SAM" id="MobiDB-lite"/>
    </source>
</evidence>
<keyword evidence="3" id="KW-1185">Reference proteome</keyword>
<dbReference type="EMBL" id="KQ086664">
    <property type="protein sequence ID" value="KLO04174.1"/>
    <property type="molecule type" value="Genomic_DNA"/>
</dbReference>
<gene>
    <name evidence="2" type="ORF">SCHPADRAFT_897227</name>
</gene>
<proteinExistence type="predicted"/>
<evidence type="ECO:0000313" key="2">
    <source>
        <dbReference type="EMBL" id="KLO04174.1"/>
    </source>
</evidence>
<dbReference type="AlphaFoldDB" id="A0A0H2QXT1"/>
<accession>A0A0H2QXT1</accession>